<dbReference type="SUPFAM" id="SSF53335">
    <property type="entry name" value="S-adenosyl-L-methionine-dependent methyltransferases"/>
    <property type="match status" value="1"/>
</dbReference>
<dbReference type="InterPro" id="IPR029063">
    <property type="entry name" value="SAM-dependent_MTases_sf"/>
</dbReference>
<name>A0A4V4N7V9_9NEIS</name>
<dbReference type="GO" id="GO:0032259">
    <property type="term" value="P:methylation"/>
    <property type="evidence" value="ECO:0007669"/>
    <property type="project" value="UniProtKB-KW"/>
</dbReference>
<dbReference type="InterPro" id="IPR008854">
    <property type="entry name" value="TPMT"/>
</dbReference>
<dbReference type="RefSeq" id="WP_136553670.1">
    <property type="nucleotide sequence ID" value="NZ_STGJ01000010.1"/>
</dbReference>
<keyword evidence="1 4" id="KW-0489">Methyltransferase</keyword>
<sequence>MAQDSSRPDFWEARYLGGVKPWDSAGAIPAALAAFLARQQPGRDVLLPGCGAAYEVAYLADAGFAPDGVDFSEAALAAARDALGPYARHVRQADVFALAGHYDWVYERAFLCALPPRLWPAYAEAMARLVRPGGWLAGAFFIAERPKGPPFGASRQALDDLLGGAFDCVECEAMDDSLPVFSGGEFWMSWRRR</sequence>
<keyword evidence="3" id="KW-0949">S-adenosyl-L-methionine</keyword>
<gene>
    <name evidence="4" type="ORF">E5K04_10230</name>
</gene>
<evidence type="ECO:0000256" key="1">
    <source>
        <dbReference type="ARBA" id="ARBA00022603"/>
    </source>
</evidence>
<evidence type="ECO:0000256" key="3">
    <source>
        <dbReference type="ARBA" id="ARBA00022691"/>
    </source>
</evidence>
<keyword evidence="2 4" id="KW-0808">Transferase</keyword>
<evidence type="ECO:0000313" key="5">
    <source>
        <dbReference type="Proteomes" id="UP000308891"/>
    </source>
</evidence>
<protein>
    <submittedName>
        <fullName evidence="4">Methyltransferase domain-containing protein</fullName>
    </submittedName>
</protein>
<comment type="caution">
    <text evidence="4">The sequence shown here is derived from an EMBL/GenBank/DDBJ whole genome shotgun (WGS) entry which is preliminary data.</text>
</comment>
<accession>A0A4V4N7V9</accession>
<dbReference type="PANTHER" id="PTHR10259">
    <property type="entry name" value="THIOPURINE S-METHYLTRANSFERASE"/>
    <property type="match status" value="1"/>
</dbReference>
<evidence type="ECO:0000313" key="4">
    <source>
        <dbReference type="EMBL" id="TIC82123.1"/>
    </source>
</evidence>
<dbReference type="Pfam" id="PF05724">
    <property type="entry name" value="TPMT"/>
    <property type="match status" value="1"/>
</dbReference>
<evidence type="ECO:0000256" key="2">
    <source>
        <dbReference type="ARBA" id="ARBA00022679"/>
    </source>
</evidence>
<dbReference type="PROSITE" id="PS51585">
    <property type="entry name" value="SAM_MT_TPMT"/>
    <property type="match status" value="1"/>
</dbReference>
<dbReference type="Proteomes" id="UP000308891">
    <property type="component" value="Unassembled WGS sequence"/>
</dbReference>
<dbReference type="EMBL" id="STGJ01000010">
    <property type="protein sequence ID" value="TIC82123.1"/>
    <property type="molecule type" value="Genomic_DNA"/>
</dbReference>
<proteinExistence type="predicted"/>
<keyword evidence="5" id="KW-1185">Reference proteome</keyword>
<dbReference type="Gene3D" id="3.40.50.150">
    <property type="entry name" value="Vaccinia Virus protein VP39"/>
    <property type="match status" value="1"/>
</dbReference>
<dbReference type="PANTHER" id="PTHR10259:SF11">
    <property type="entry name" value="THIOPURINE S-METHYLTRANSFERASE"/>
    <property type="match status" value="1"/>
</dbReference>
<dbReference type="AlphaFoldDB" id="A0A4V4N7V9"/>
<reference evidence="4 5" key="1">
    <citation type="submission" date="2019-04" db="EMBL/GenBank/DDBJ databases">
        <title>Crenobacter sp. nov.</title>
        <authorList>
            <person name="Shi S."/>
        </authorList>
    </citation>
    <scope>NUCLEOTIDE SEQUENCE [LARGE SCALE GENOMIC DNA]</scope>
    <source>
        <strain evidence="4 5">GY 70310</strain>
    </source>
</reference>
<dbReference type="GO" id="GO:0008119">
    <property type="term" value="F:thiopurine S-methyltransferase activity"/>
    <property type="evidence" value="ECO:0007669"/>
    <property type="project" value="TreeGrafter"/>
</dbReference>
<organism evidence="4 5">
    <name type="scientific">Crenobacter intestini</name>
    <dbReference type="NCBI Taxonomy" id="2563443"/>
    <lineage>
        <taxon>Bacteria</taxon>
        <taxon>Pseudomonadati</taxon>
        <taxon>Pseudomonadota</taxon>
        <taxon>Betaproteobacteria</taxon>
        <taxon>Neisseriales</taxon>
        <taxon>Neisseriaceae</taxon>
        <taxon>Crenobacter</taxon>
    </lineage>
</organism>
<dbReference type="OrthoDB" id="9778208at2"/>